<dbReference type="GO" id="GO:0005829">
    <property type="term" value="C:cytosol"/>
    <property type="evidence" value="ECO:0007669"/>
    <property type="project" value="TreeGrafter"/>
</dbReference>
<dbReference type="InterPro" id="IPR015991">
    <property type="entry name" value="TatD/YcfH-like"/>
</dbReference>
<dbReference type="PATRIC" id="fig|1280950.3.peg.995"/>
<evidence type="ECO:0000313" key="6">
    <source>
        <dbReference type="Proteomes" id="UP000025171"/>
    </source>
</evidence>
<evidence type="ECO:0000256" key="3">
    <source>
        <dbReference type="ARBA" id="ARBA00022801"/>
    </source>
</evidence>
<dbReference type="InterPro" id="IPR001130">
    <property type="entry name" value="TatD-like"/>
</dbReference>
<feature type="binding site" evidence="4">
    <location>
        <position position="127"/>
    </location>
    <ligand>
        <name>a divalent metal cation</name>
        <dbReference type="ChEBI" id="CHEBI:60240"/>
        <label>2</label>
    </ligand>
</feature>
<feature type="binding site" evidence="4">
    <location>
        <position position="5"/>
    </location>
    <ligand>
        <name>a divalent metal cation</name>
        <dbReference type="ChEBI" id="CHEBI:60240"/>
        <label>1</label>
    </ligand>
</feature>
<dbReference type="InterPro" id="IPR018228">
    <property type="entry name" value="DNase_TatD-rel_CS"/>
</dbReference>
<feature type="binding site" evidence="4">
    <location>
        <position position="153"/>
    </location>
    <ligand>
        <name>a divalent metal cation</name>
        <dbReference type="ChEBI" id="CHEBI:60240"/>
        <label>2</label>
    </ligand>
</feature>
<dbReference type="AlphaFoldDB" id="A0A059FVF7"/>
<dbReference type="RefSeq" id="WP_035614055.1">
    <property type="nucleotide sequence ID" value="NZ_ARYK01000001.1"/>
</dbReference>
<dbReference type="STRING" id="1280950.HJO_04895"/>
<accession>A0A059FVF7</accession>
<dbReference type="PIRSF" id="PIRSF005902">
    <property type="entry name" value="DNase_TatD"/>
    <property type="match status" value="1"/>
</dbReference>
<dbReference type="PANTHER" id="PTHR46124:SF2">
    <property type="entry name" value="D-AMINOACYL-TRNA DEACYLASE"/>
    <property type="match status" value="1"/>
</dbReference>
<dbReference type="NCBIfam" id="TIGR00010">
    <property type="entry name" value="YchF/TatD family DNA exonuclease"/>
    <property type="match status" value="1"/>
</dbReference>
<dbReference type="Proteomes" id="UP000025171">
    <property type="component" value="Unassembled WGS sequence"/>
</dbReference>
<dbReference type="SUPFAM" id="SSF51556">
    <property type="entry name" value="Metallo-dependent hydrolases"/>
    <property type="match status" value="1"/>
</dbReference>
<dbReference type="OrthoDB" id="9810005at2"/>
<comment type="caution">
    <text evidence="5">The sequence shown here is derived from an EMBL/GenBank/DDBJ whole genome shotgun (WGS) entry which is preliminary data.</text>
</comment>
<dbReference type="FunFam" id="3.20.20.140:FF:000005">
    <property type="entry name" value="TatD family hydrolase"/>
    <property type="match status" value="1"/>
</dbReference>
<evidence type="ECO:0000256" key="1">
    <source>
        <dbReference type="ARBA" id="ARBA00009275"/>
    </source>
</evidence>
<proteinExistence type="inferred from homology"/>
<feature type="binding site" evidence="4">
    <location>
        <position position="203"/>
    </location>
    <ligand>
        <name>a divalent metal cation</name>
        <dbReference type="ChEBI" id="CHEBI:60240"/>
        <label>1</label>
    </ligand>
</feature>
<dbReference type="PANTHER" id="PTHR46124">
    <property type="entry name" value="D-AMINOACYL-TRNA DEACYLASE"/>
    <property type="match status" value="1"/>
</dbReference>
<sequence>MFDTHVNLHGDAFADDLEDVLDRARTAGIRRFLAICDRFDNFPAVRSLAAAHDDIWCSVGVHPHHSKDFPNITVDDLADAATDPNVVAIGETGLDFHYGYSPQEDQLVSLRKHIQAARETGLPLILHTREADAMMADVLEEEYAKGAFRPLLHCYTGGLDLAKRGLALGAFVSVSGILSFRSANEVREVIAEVPMDRLILETDCPFLTPMPMRGRRNEPAYLVHVAEALAAVKQLPVEDVIKITEANAVALFAGVSA</sequence>
<dbReference type="EMBL" id="ARYK01000001">
    <property type="protein sequence ID" value="KCZ94685.1"/>
    <property type="molecule type" value="Genomic_DNA"/>
</dbReference>
<keyword evidence="3 5" id="KW-0378">Hydrolase</keyword>
<dbReference type="GO" id="GO:0004536">
    <property type="term" value="F:DNA nuclease activity"/>
    <property type="evidence" value="ECO:0007669"/>
    <property type="project" value="InterPro"/>
</dbReference>
<dbReference type="GO" id="GO:0046872">
    <property type="term" value="F:metal ion binding"/>
    <property type="evidence" value="ECO:0007669"/>
    <property type="project" value="UniProtKB-KW"/>
</dbReference>
<dbReference type="CDD" id="cd01310">
    <property type="entry name" value="TatD_DNAse"/>
    <property type="match status" value="1"/>
</dbReference>
<reference evidence="5 6" key="1">
    <citation type="journal article" date="2014" name="Antonie Van Leeuwenhoek">
        <title>Hyphomonas beringensis sp. nov. and Hyphomonas chukchiensis sp. nov., isolated from surface seawater of the Bering Sea and Chukchi Sea.</title>
        <authorList>
            <person name="Li C."/>
            <person name="Lai Q."/>
            <person name="Li G."/>
            <person name="Dong C."/>
            <person name="Wang J."/>
            <person name="Liao Y."/>
            <person name="Shao Z."/>
        </authorList>
    </citation>
    <scope>NUCLEOTIDE SEQUENCE [LARGE SCALE GENOMIC DNA]</scope>
    <source>
        <strain evidence="5 6">MHS-2</strain>
    </source>
</reference>
<dbReference type="Gene3D" id="3.20.20.140">
    <property type="entry name" value="Metal-dependent hydrolases"/>
    <property type="match status" value="1"/>
</dbReference>
<keyword evidence="2 4" id="KW-0479">Metal-binding</keyword>
<protein>
    <submittedName>
        <fullName evidence="5">TatD family hydrolase</fullName>
    </submittedName>
</protein>
<evidence type="ECO:0000256" key="2">
    <source>
        <dbReference type="ARBA" id="ARBA00022723"/>
    </source>
</evidence>
<organism evidence="5 6">
    <name type="scientific">Hyphomonas johnsonii MHS-2</name>
    <dbReference type="NCBI Taxonomy" id="1280950"/>
    <lineage>
        <taxon>Bacteria</taxon>
        <taxon>Pseudomonadati</taxon>
        <taxon>Pseudomonadota</taxon>
        <taxon>Alphaproteobacteria</taxon>
        <taxon>Hyphomonadales</taxon>
        <taxon>Hyphomonadaceae</taxon>
        <taxon>Hyphomonas</taxon>
    </lineage>
</organism>
<evidence type="ECO:0000313" key="5">
    <source>
        <dbReference type="EMBL" id="KCZ94685.1"/>
    </source>
</evidence>
<dbReference type="eggNOG" id="COG0084">
    <property type="taxonomic scope" value="Bacteria"/>
</dbReference>
<dbReference type="PROSITE" id="PS01091">
    <property type="entry name" value="TATD_3"/>
    <property type="match status" value="1"/>
</dbReference>
<dbReference type="Pfam" id="PF01026">
    <property type="entry name" value="TatD_DNase"/>
    <property type="match status" value="1"/>
</dbReference>
<gene>
    <name evidence="5" type="ORF">HJO_04895</name>
</gene>
<feature type="binding site" evidence="4">
    <location>
        <position position="91"/>
    </location>
    <ligand>
        <name>a divalent metal cation</name>
        <dbReference type="ChEBI" id="CHEBI:60240"/>
        <label>1</label>
    </ligand>
</feature>
<name>A0A059FVF7_9PROT</name>
<dbReference type="GO" id="GO:0016788">
    <property type="term" value="F:hydrolase activity, acting on ester bonds"/>
    <property type="evidence" value="ECO:0007669"/>
    <property type="project" value="InterPro"/>
</dbReference>
<comment type="similarity">
    <text evidence="1">Belongs to the metallo-dependent hydrolases superfamily. TatD-type hydrolase family.</text>
</comment>
<dbReference type="InterPro" id="IPR032466">
    <property type="entry name" value="Metal_Hydrolase"/>
</dbReference>
<evidence type="ECO:0000256" key="4">
    <source>
        <dbReference type="PIRSR" id="PIRSR005902-1"/>
    </source>
</evidence>
<keyword evidence="6" id="KW-1185">Reference proteome</keyword>